<organism evidence="2 3">
    <name type="scientific">Dyadobacter koreensis</name>
    <dbReference type="NCBI Taxonomy" id="408657"/>
    <lineage>
        <taxon>Bacteria</taxon>
        <taxon>Pseudomonadati</taxon>
        <taxon>Bacteroidota</taxon>
        <taxon>Cytophagia</taxon>
        <taxon>Cytophagales</taxon>
        <taxon>Spirosomataceae</taxon>
        <taxon>Dyadobacter</taxon>
    </lineage>
</organism>
<dbReference type="Pfam" id="PF07110">
    <property type="entry name" value="EthD"/>
    <property type="match status" value="1"/>
</dbReference>
<dbReference type="InterPro" id="IPR011008">
    <property type="entry name" value="Dimeric_a/b-barrel"/>
</dbReference>
<dbReference type="InterPro" id="IPR009799">
    <property type="entry name" value="EthD_dom"/>
</dbReference>
<dbReference type="Gene3D" id="3.30.70.100">
    <property type="match status" value="1"/>
</dbReference>
<keyword evidence="3" id="KW-1185">Reference proteome</keyword>
<protein>
    <recommendedName>
        <fullName evidence="1">EthD domain-containing protein</fullName>
    </recommendedName>
</protein>
<dbReference type="PANTHER" id="PTHR40260:SF2">
    <property type="entry name" value="BLR8190 PROTEIN"/>
    <property type="match status" value="1"/>
</dbReference>
<evidence type="ECO:0000313" key="2">
    <source>
        <dbReference type="EMBL" id="SEJ45589.1"/>
    </source>
</evidence>
<dbReference type="NCBIfam" id="TIGR02118">
    <property type="entry name" value="EthD family reductase"/>
    <property type="match status" value="1"/>
</dbReference>
<dbReference type="AlphaFoldDB" id="A0A1H6YWF3"/>
<dbReference type="Proteomes" id="UP000199532">
    <property type="component" value="Unassembled WGS sequence"/>
</dbReference>
<gene>
    <name evidence="2" type="ORF">SAMN04487995_4747</name>
</gene>
<dbReference type="GO" id="GO:0016491">
    <property type="term" value="F:oxidoreductase activity"/>
    <property type="evidence" value="ECO:0007669"/>
    <property type="project" value="InterPro"/>
</dbReference>
<proteinExistence type="predicted"/>
<dbReference type="OrthoDB" id="5343971at2"/>
<sequence>MFKITVIYPRTAEDDFNIGYYIDSHTPMIKELLGPYGLVKVDVEVGIAGAAPGSEPPYELICGIYFNDLVSLQTGMDAQGPTLIADVPNFTSVIPTMQISRVE</sequence>
<dbReference type="PANTHER" id="PTHR40260">
    <property type="entry name" value="BLR8190 PROTEIN"/>
    <property type="match status" value="1"/>
</dbReference>
<dbReference type="RefSeq" id="WP_090338912.1">
    <property type="nucleotide sequence ID" value="NZ_FNXY01000008.1"/>
</dbReference>
<evidence type="ECO:0000259" key="1">
    <source>
        <dbReference type="Pfam" id="PF07110"/>
    </source>
</evidence>
<dbReference type="SUPFAM" id="SSF54909">
    <property type="entry name" value="Dimeric alpha+beta barrel"/>
    <property type="match status" value="1"/>
</dbReference>
<dbReference type="EMBL" id="FNXY01000008">
    <property type="protein sequence ID" value="SEJ45589.1"/>
    <property type="molecule type" value="Genomic_DNA"/>
</dbReference>
<name>A0A1H6YWF3_9BACT</name>
<feature type="domain" description="EthD" evidence="1">
    <location>
        <begin position="19"/>
        <end position="91"/>
    </location>
</feature>
<reference evidence="2 3" key="1">
    <citation type="submission" date="2016-10" db="EMBL/GenBank/DDBJ databases">
        <authorList>
            <person name="de Groot N.N."/>
        </authorList>
    </citation>
    <scope>NUCLEOTIDE SEQUENCE [LARGE SCALE GENOMIC DNA]</scope>
    <source>
        <strain evidence="2 3">DSM 19938</strain>
    </source>
</reference>
<evidence type="ECO:0000313" key="3">
    <source>
        <dbReference type="Proteomes" id="UP000199532"/>
    </source>
</evidence>
<accession>A0A1H6YWF3</accession>